<dbReference type="FunCoup" id="A0A6P8ZX88">
    <property type="interactions" value="433"/>
</dbReference>
<protein>
    <submittedName>
        <fullName evidence="3">Transmembrane protein 223</fullName>
    </submittedName>
</protein>
<feature type="transmembrane region" description="Helical" evidence="1">
    <location>
        <begin position="137"/>
        <end position="159"/>
    </location>
</feature>
<dbReference type="AlphaFoldDB" id="A0A6P8ZX88"/>
<dbReference type="Pfam" id="PF06979">
    <property type="entry name" value="TMEM70"/>
    <property type="match status" value="1"/>
</dbReference>
<dbReference type="RefSeq" id="XP_034249749.1">
    <property type="nucleotide sequence ID" value="XM_034393858.1"/>
</dbReference>
<sequence length="244" mass="27617">MMNAALYCSSFRIVQYAAGRPCIQNITRLTCRRYFQFCSNPAPRHCHYGSRLGTLRNSPIRSLSSKGNLSEAVVLYTYSNPKFLRMVNIFGYSFGAFWLFTSYQFSTMRIIPQSEKRTSNLPWFARFDLMSSTTSKLVAALLSSLIGCAVLSGAWIYSLRSVGKIVLGRGGKTVTFTTYNPFTFSMNKAITVNLPEVSCQGHRLTNTVVPIKIKDRWMHYLVSNEGSYHNAPLFDKTVGLRRSF</sequence>
<name>A0A6P8ZX88_THRPL</name>
<keyword evidence="1" id="KW-1133">Transmembrane helix</keyword>
<keyword evidence="1" id="KW-0472">Membrane</keyword>
<dbReference type="OrthoDB" id="5950063at2759"/>
<dbReference type="GO" id="GO:0005739">
    <property type="term" value="C:mitochondrion"/>
    <property type="evidence" value="ECO:0007669"/>
    <property type="project" value="TreeGrafter"/>
</dbReference>
<feature type="transmembrane region" description="Helical" evidence="1">
    <location>
        <begin position="89"/>
        <end position="111"/>
    </location>
</feature>
<gene>
    <name evidence="3" type="primary">LOC117650431</name>
</gene>
<evidence type="ECO:0000313" key="2">
    <source>
        <dbReference type="Proteomes" id="UP000515158"/>
    </source>
</evidence>
<dbReference type="InterPro" id="IPR026100">
    <property type="entry name" value="Tmem223"/>
</dbReference>
<dbReference type="KEGG" id="tpal:117650431"/>
<dbReference type="GeneID" id="117650431"/>
<keyword evidence="1 3" id="KW-0812">Transmembrane</keyword>
<dbReference type="InterPro" id="IPR045325">
    <property type="entry name" value="TMEM70/TMEM186/TMEM223"/>
</dbReference>
<reference evidence="3" key="1">
    <citation type="submission" date="2025-08" db="UniProtKB">
        <authorList>
            <consortium name="RefSeq"/>
        </authorList>
    </citation>
    <scope>IDENTIFICATION</scope>
    <source>
        <tissue evidence="3">Total insect</tissue>
    </source>
</reference>
<dbReference type="PANTHER" id="PTHR14549:SF2">
    <property type="entry name" value="TRANSMEMBRANE PROTEIN 223"/>
    <property type="match status" value="1"/>
</dbReference>
<dbReference type="PANTHER" id="PTHR14549">
    <property type="entry name" value="TRANSMEMBRANE PROTEIN 223"/>
    <property type="match status" value="1"/>
</dbReference>
<accession>A0A6P8ZX88</accession>
<dbReference type="GO" id="GO:0007399">
    <property type="term" value="P:nervous system development"/>
    <property type="evidence" value="ECO:0007669"/>
    <property type="project" value="TreeGrafter"/>
</dbReference>
<evidence type="ECO:0000313" key="3">
    <source>
        <dbReference type="RefSeq" id="XP_034249749.1"/>
    </source>
</evidence>
<proteinExistence type="predicted"/>
<evidence type="ECO:0000256" key="1">
    <source>
        <dbReference type="SAM" id="Phobius"/>
    </source>
</evidence>
<keyword evidence="2" id="KW-1185">Reference proteome</keyword>
<organism evidence="3">
    <name type="scientific">Thrips palmi</name>
    <name type="common">Melon thrips</name>
    <dbReference type="NCBI Taxonomy" id="161013"/>
    <lineage>
        <taxon>Eukaryota</taxon>
        <taxon>Metazoa</taxon>
        <taxon>Ecdysozoa</taxon>
        <taxon>Arthropoda</taxon>
        <taxon>Hexapoda</taxon>
        <taxon>Insecta</taxon>
        <taxon>Pterygota</taxon>
        <taxon>Neoptera</taxon>
        <taxon>Paraneoptera</taxon>
        <taxon>Thysanoptera</taxon>
        <taxon>Terebrantia</taxon>
        <taxon>Thripoidea</taxon>
        <taxon>Thripidae</taxon>
        <taxon>Thrips</taxon>
    </lineage>
</organism>
<dbReference type="InParanoid" id="A0A6P8ZX88"/>
<dbReference type="Proteomes" id="UP000515158">
    <property type="component" value="Unplaced"/>
</dbReference>